<dbReference type="RefSeq" id="WP_069378719.1">
    <property type="nucleotide sequence ID" value="NZ_CP017141.1"/>
</dbReference>
<dbReference type="SUPFAM" id="SSF55781">
    <property type="entry name" value="GAF domain-like"/>
    <property type="match status" value="1"/>
</dbReference>
<dbReference type="KEGG" id="psty:BFS30_07510"/>
<dbReference type="OrthoDB" id="9811889at2"/>
<dbReference type="Proteomes" id="UP000094313">
    <property type="component" value="Chromosome"/>
</dbReference>
<gene>
    <name evidence="1" type="ORF">BFS30_07510</name>
</gene>
<keyword evidence="1" id="KW-0418">Kinase</keyword>
<dbReference type="GO" id="GO:0004674">
    <property type="term" value="F:protein serine/threonine kinase activity"/>
    <property type="evidence" value="ECO:0007669"/>
    <property type="project" value="UniProtKB-KW"/>
</dbReference>
<evidence type="ECO:0000313" key="2">
    <source>
        <dbReference type="Proteomes" id="UP000094313"/>
    </source>
</evidence>
<evidence type="ECO:0000313" key="1">
    <source>
        <dbReference type="EMBL" id="AOM77026.1"/>
    </source>
</evidence>
<dbReference type="PANTHER" id="PTHR43102">
    <property type="entry name" value="SLR1143 PROTEIN"/>
    <property type="match status" value="1"/>
</dbReference>
<accession>A0A1D7QEA5</accession>
<reference evidence="1 2" key="1">
    <citation type="submission" date="2016-08" db="EMBL/GenBank/DDBJ databases">
        <authorList>
            <person name="Seilhamer J.J."/>
        </authorList>
    </citation>
    <scope>NUCLEOTIDE SEQUENCE [LARGE SCALE GENOMIC DNA]</scope>
    <source>
        <strain evidence="1 2">DX4</strain>
    </source>
</reference>
<keyword evidence="2" id="KW-1185">Reference proteome</keyword>
<proteinExistence type="predicted"/>
<sequence>MENNIGSTLVPSDEDARLENLKKYKILYTKTEPIFDQLAALTATMMNTPIAMINFVDRDKVWTKADQSGHAGLEVDREVSLCSLAILNDSVTVFEDLIQDPCLISNPLIVGESGLRFYAAASITTNEGFRVGAVCIVDKKPRVFKEEDRKKLELIALMVRKEMNKRIGITELEPQAV</sequence>
<keyword evidence="1" id="KW-0723">Serine/threonine-protein kinase</keyword>
<name>A0A1D7QEA5_9SPHI</name>
<dbReference type="Gene3D" id="3.30.450.40">
    <property type="match status" value="1"/>
</dbReference>
<dbReference type="EMBL" id="CP017141">
    <property type="protein sequence ID" value="AOM77026.1"/>
    <property type="molecule type" value="Genomic_DNA"/>
</dbReference>
<dbReference type="PANTHER" id="PTHR43102:SF2">
    <property type="entry name" value="GAF DOMAIN-CONTAINING PROTEIN"/>
    <property type="match status" value="1"/>
</dbReference>
<organism evidence="1 2">
    <name type="scientific">Pedobacter steynii</name>
    <dbReference type="NCBI Taxonomy" id="430522"/>
    <lineage>
        <taxon>Bacteria</taxon>
        <taxon>Pseudomonadati</taxon>
        <taxon>Bacteroidota</taxon>
        <taxon>Sphingobacteriia</taxon>
        <taxon>Sphingobacteriales</taxon>
        <taxon>Sphingobacteriaceae</taxon>
        <taxon>Pedobacter</taxon>
    </lineage>
</organism>
<dbReference type="InterPro" id="IPR029016">
    <property type="entry name" value="GAF-like_dom_sf"/>
</dbReference>
<keyword evidence="1" id="KW-0808">Transferase</keyword>
<protein>
    <submittedName>
        <fullName evidence="1">Serine/threonine protein kinase</fullName>
    </submittedName>
</protein>
<dbReference type="AlphaFoldDB" id="A0A1D7QEA5"/>